<keyword evidence="4" id="KW-0186">Copper</keyword>
<evidence type="ECO:0000256" key="3">
    <source>
        <dbReference type="ARBA" id="ARBA00022833"/>
    </source>
</evidence>
<keyword evidence="3" id="KW-0862">Zinc</keyword>
<feature type="domain" description="Copper-fist" evidence="9">
    <location>
        <begin position="1"/>
        <end position="41"/>
    </location>
</feature>
<evidence type="ECO:0000313" key="11">
    <source>
        <dbReference type="Proteomes" id="UP000053831"/>
    </source>
</evidence>
<dbReference type="InterPro" id="IPR051763">
    <property type="entry name" value="Copper_Homeo_Regul"/>
</dbReference>
<dbReference type="PANTHER" id="PTHR28088:SF9">
    <property type="entry name" value="TRANSCRIPTION FACTOR GRISEA, PUTATIVE (AFU_ORTHOLOGUE AFUA_1G13190)-RELATED"/>
    <property type="match status" value="1"/>
</dbReference>
<dbReference type="GO" id="GO:0000981">
    <property type="term" value="F:DNA-binding transcription factor activity, RNA polymerase II-specific"/>
    <property type="evidence" value="ECO:0007669"/>
    <property type="project" value="TreeGrafter"/>
</dbReference>
<dbReference type="FunFam" id="3.90.430.10:FF:000001">
    <property type="entry name" value="Copper fist DNA-binding protein"/>
    <property type="match status" value="1"/>
</dbReference>
<organism evidence="10 11">
    <name type="scientific">Escovopsis weberi</name>
    <dbReference type="NCBI Taxonomy" id="150374"/>
    <lineage>
        <taxon>Eukaryota</taxon>
        <taxon>Fungi</taxon>
        <taxon>Dikarya</taxon>
        <taxon>Ascomycota</taxon>
        <taxon>Pezizomycotina</taxon>
        <taxon>Sordariomycetes</taxon>
        <taxon>Hypocreomycetidae</taxon>
        <taxon>Hypocreales</taxon>
        <taxon>Hypocreaceae</taxon>
        <taxon>Escovopsis</taxon>
    </lineage>
</organism>
<evidence type="ECO:0000256" key="5">
    <source>
        <dbReference type="ARBA" id="ARBA00023015"/>
    </source>
</evidence>
<dbReference type="SMART" id="SM00412">
    <property type="entry name" value="Cu_FIST"/>
    <property type="match status" value="1"/>
</dbReference>
<evidence type="ECO:0000256" key="6">
    <source>
        <dbReference type="ARBA" id="ARBA00023163"/>
    </source>
</evidence>
<dbReference type="GO" id="GO:0005634">
    <property type="term" value="C:nucleus"/>
    <property type="evidence" value="ECO:0007669"/>
    <property type="project" value="UniProtKB-SubCell"/>
</dbReference>
<dbReference type="AlphaFoldDB" id="A0A0M8N4U5"/>
<feature type="compositionally biased region" description="Polar residues" evidence="8">
    <location>
        <begin position="283"/>
        <end position="298"/>
    </location>
</feature>
<sequence length="362" mass="38006">MPLINGQKMACEPCIRGHRSTKCSHANERLMVPVRRPGRPLSSCPHPPSRPCLCAAAVTAAIPKKQKCRCDTSQPVAANGLEVKTEAAPGADVTPLQASSSKGSETPGHRVQKSVSKSKAGKKPIDPAALERMDASQVNIVSPFDAGLAKSPPPPPQSAATTPGNPGYGVMQFVSPEAASAAPHLSQSIDPGPQNMPVADPTYDHYTAMPMPAMHQMSHMNGTSWTSHQCGCGDSCQCIGCASHPYNEATQNYVRSAWNMMMEESPPQQKPNSHHEADHGTPMNHTSLQNGSSTSTGASMPAVKTSSDDAAPPSSAGRTPTDSAGPASASAGAAYEEQILSANDFFFVSYPFRIRPASQAQL</sequence>
<dbReference type="Pfam" id="PF00649">
    <property type="entry name" value="Copper-fist"/>
    <property type="match status" value="1"/>
</dbReference>
<evidence type="ECO:0000256" key="8">
    <source>
        <dbReference type="SAM" id="MobiDB-lite"/>
    </source>
</evidence>
<dbReference type="GO" id="GO:0006879">
    <property type="term" value="P:intracellular iron ion homeostasis"/>
    <property type="evidence" value="ECO:0007669"/>
    <property type="project" value="TreeGrafter"/>
</dbReference>
<feature type="region of interest" description="Disordered" evidence="8">
    <location>
        <begin position="88"/>
        <end position="123"/>
    </location>
</feature>
<evidence type="ECO:0000256" key="7">
    <source>
        <dbReference type="ARBA" id="ARBA00023242"/>
    </source>
</evidence>
<dbReference type="InterPro" id="IPR001083">
    <property type="entry name" value="Cu_fist_DNA-bd_dom"/>
</dbReference>
<dbReference type="SUPFAM" id="SSF57879">
    <property type="entry name" value="Zinc domain conserved in yeast copper-regulated transcription factors"/>
    <property type="match status" value="1"/>
</dbReference>
<dbReference type="GO" id="GO:0045944">
    <property type="term" value="P:positive regulation of transcription by RNA polymerase II"/>
    <property type="evidence" value="ECO:0007669"/>
    <property type="project" value="TreeGrafter"/>
</dbReference>
<keyword evidence="2" id="KW-0479">Metal-binding</keyword>
<dbReference type="SMART" id="SM01090">
    <property type="entry name" value="Copper-fist"/>
    <property type="match status" value="1"/>
</dbReference>
<evidence type="ECO:0000256" key="1">
    <source>
        <dbReference type="ARBA" id="ARBA00004123"/>
    </source>
</evidence>
<dbReference type="PROSITE" id="PS50073">
    <property type="entry name" value="COPPER_FIST_2"/>
    <property type="match status" value="1"/>
</dbReference>
<dbReference type="GO" id="GO:0000978">
    <property type="term" value="F:RNA polymerase II cis-regulatory region sequence-specific DNA binding"/>
    <property type="evidence" value="ECO:0007669"/>
    <property type="project" value="TreeGrafter"/>
</dbReference>
<protein>
    <submittedName>
        <fullName evidence="10">Protein GRISEA</fullName>
    </submittedName>
</protein>
<evidence type="ECO:0000259" key="9">
    <source>
        <dbReference type="PROSITE" id="PS50073"/>
    </source>
</evidence>
<dbReference type="OrthoDB" id="5600085at2759"/>
<keyword evidence="5" id="KW-0805">Transcription regulation</keyword>
<dbReference type="PANTHER" id="PTHR28088">
    <property type="entry name" value="TRANSCRIPTIONAL ACTIVATOR HAA1-RELATED"/>
    <property type="match status" value="1"/>
</dbReference>
<feature type="region of interest" description="Disordered" evidence="8">
    <location>
        <begin position="144"/>
        <end position="168"/>
    </location>
</feature>
<keyword evidence="6" id="KW-0804">Transcription</keyword>
<evidence type="ECO:0000256" key="4">
    <source>
        <dbReference type="ARBA" id="ARBA00023008"/>
    </source>
</evidence>
<name>A0A0M8N4U5_ESCWE</name>
<evidence type="ECO:0000313" key="10">
    <source>
        <dbReference type="EMBL" id="KOS19980.1"/>
    </source>
</evidence>
<keyword evidence="11" id="KW-1185">Reference proteome</keyword>
<comment type="subcellular location">
    <subcellularLocation>
        <location evidence="1">Nucleus</location>
    </subcellularLocation>
</comment>
<dbReference type="EMBL" id="LGSR01000019">
    <property type="protein sequence ID" value="KOS19980.1"/>
    <property type="molecule type" value="Genomic_DNA"/>
</dbReference>
<gene>
    <name evidence="10" type="ORF">ESCO_005662</name>
</gene>
<dbReference type="GO" id="GO:0005507">
    <property type="term" value="F:copper ion binding"/>
    <property type="evidence" value="ECO:0007669"/>
    <property type="project" value="InterPro"/>
</dbReference>
<dbReference type="STRING" id="150374.A0A0M8N4U5"/>
<dbReference type="GO" id="GO:0006878">
    <property type="term" value="P:intracellular copper ion homeostasis"/>
    <property type="evidence" value="ECO:0007669"/>
    <property type="project" value="TreeGrafter"/>
</dbReference>
<keyword evidence="7" id="KW-0539">Nucleus</keyword>
<proteinExistence type="predicted"/>
<reference evidence="10 11" key="1">
    <citation type="submission" date="2015-07" db="EMBL/GenBank/DDBJ databases">
        <title>The genome of the fungus Escovopsis weberi, a specialized disease agent of ant agriculture.</title>
        <authorList>
            <person name="de Man T.J."/>
            <person name="Stajich J.E."/>
            <person name="Kubicek C.P."/>
            <person name="Chenthamara K."/>
            <person name="Atanasova L."/>
            <person name="Druzhinina I.S."/>
            <person name="Birnbaum S."/>
            <person name="Barribeau S.M."/>
            <person name="Teiling C."/>
            <person name="Suen G."/>
            <person name="Currie C."/>
            <person name="Gerardo N.M."/>
        </authorList>
    </citation>
    <scope>NUCLEOTIDE SEQUENCE [LARGE SCALE GENOMIC DNA]</scope>
</reference>
<accession>A0A0M8N4U5</accession>
<evidence type="ECO:0000256" key="2">
    <source>
        <dbReference type="ARBA" id="ARBA00022723"/>
    </source>
</evidence>
<comment type="caution">
    <text evidence="10">The sequence shown here is derived from an EMBL/GenBank/DDBJ whole genome shotgun (WGS) entry which is preliminary data.</text>
</comment>
<dbReference type="InterPro" id="IPR036395">
    <property type="entry name" value="Cu_fist_DNA-bd_dom_sf"/>
</dbReference>
<dbReference type="PRINTS" id="PR00617">
    <property type="entry name" value="COPPERFIST"/>
</dbReference>
<dbReference type="Gene3D" id="3.90.430.10">
    <property type="entry name" value="Copper fist DNA-binding domain"/>
    <property type="match status" value="1"/>
</dbReference>
<dbReference type="Proteomes" id="UP000053831">
    <property type="component" value="Unassembled WGS sequence"/>
</dbReference>
<feature type="region of interest" description="Disordered" evidence="8">
    <location>
        <begin position="264"/>
        <end position="330"/>
    </location>
</feature>
<dbReference type="PROSITE" id="PS01119">
    <property type="entry name" value="COPPER_FIST_1"/>
    <property type="match status" value="1"/>
</dbReference>